<gene>
    <name evidence="3" type="ORF">NFG58_02390</name>
</gene>
<feature type="region of interest" description="Disordered" evidence="1">
    <location>
        <begin position="27"/>
        <end position="65"/>
    </location>
</feature>
<evidence type="ECO:0000256" key="2">
    <source>
        <dbReference type="SAM" id="SignalP"/>
    </source>
</evidence>
<feature type="chain" id="PRO_5043548996" description="YtxH domain-containing protein" evidence="2">
    <location>
        <begin position="24"/>
        <end position="65"/>
    </location>
</feature>
<dbReference type="AlphaFoldDB" id="A0AAU7KK89"/>
<dbReference type="EMBL" id="CP098827">
    <property type="protein sequence ID" value="XBO71588.1"/>
    <property type="molecule type" value="Genomic_DNA"/>
</dbReference>
<keyword evidence="2" id="KW-0732">Signal</keyword>
<proteinExistence type="predicted"/>
<protein>
    <recommendedName>
        <fullName evidence="4">YtxH domain-containing protein</fullName>
    </recommendedName>
</protein>
<dbReference type="RefSeq" id="WP_045991360.1">
    <property type="nucleotide sequence ID" value="NZ_CP098827.1"/>
</dbReference>
<evidence type="ECO:0008006" key="4">
    <source>
        <dbReference type="Google" id="ProtNLM"/>
    </source>
</evidence>
<accession>A0AAU7KK89</accession>
<reference evidence="3" key="1">
    <citation type="submission" date="2022-06" db="EMBL/GenBank/DDBJ databases">
        <title>A novel DMS-producing enzyme.</title>
        <authorList>
            <person name="Zhang Y."/>
        </authorList>
    </citation>
    <scope>NUCLEOTIDE SEQUENCE</scope>
    <source>
        <strain evidence="3">RT37</strain>
    </source>
</reference>
<name>A0AAU7KK89_9GAMM</name>
<organism evidence="3">
    <name type="scientific">Halomonas sp. RT37</name>
    <dbReference type="NCBI Taxonomy" id="2950872"/>
    <lineage>
        <taxon>Bacteria</taxon>
        <taxon>Pseudomonadati</taxon>
        <taxon>Pseudomonadota</taxon>
        <taxon>Gammaproteobacteria</taxon>
        <taxon>Oceanospirillales</taxon>
        <taxon>Halomonadaceae</taxon>
        <taxon>Halomonas</taxon>
    </lineage>
</organism>
<dbReference type="PROSITE" id="PS51257">
    <property type="entry name" value="PROKAR_LIPOPROTEIN"/>
    <property type="match status" value="1"/>
</dbReference>
<sequence length="65" mass="7000">MKNSMMRRFGMAFVIAMMAGGLAACEEEGPAEQAGEEMDQAVEDAGESMEDMGEEMEESAEEATN</sequence>
<evidence type="ECO:0000313" key="3">
    <source>
        <dbReference type="EMBL" id="XBO71588.1"/>
    </source>
</evidence>
<evidence type="ECO:0000256" key="1">
    <source>
        <dbReference type="SAM" id="MobiDB-lite"/>
    </source>
</evidence>
<feature type="signal peptide" evidence="2">
    <location>
        <begin position="1"/>
        <end position="23"/>
    </location>
</feature>